<dbReference type="PROSITE" id="PS50969">
    <property type="entry name" value="FCP1"/>
    <property type="match status" value="1"/>
</dbReference>
<proteinExistence type="predicted"/>
<dbReference type="SUPFAM" id="SSF56784">
    <property type="entry name" value="HAD-like"/>
    <property type="match status" value="1"/>
</dbReference>
<dbReference type="PANTHER" id="PTHR23081:SF36">
    <property type="entry name" value="RNA POLYMERASE II SUBUNIT A C-TERMINAL DOMAIN PHOSPHATASE"/>
    <property type="match status" value="1"/>
</dbReference>
<dbReference type="InterPro" id="IPR011947">
    <property type="entry name" value="FCP1_euk"/>
</dbReference>
<evidence type="ECO:0000256" key="4">
    <source>
        <dbReference type="ARBA" id="ARBA00047761"/>
    </source>
</evidence>
<accession>A0AA40DAZ7</accession>
<comment type="caution">
    <text evidence="10">The sequence shown here is derived from an EMBL/GenBank/DDBJ whole genome shotgun (WGS) entry which is preliminary data.</text>
</comment>
<feature type="compositionally biased region" description="Acidic residues" evidence="7">
    <location>
        <begin position="591"/>
        <end position="602"/>
    </location>
</feature>
<feature type="compositionally biased region" description="Low complexity" evidence="7">
    <location>
        <begin position="701"/>
        <end position="713"/>
    </location>
</feature>
<comment type="catalytic activity">
    <reaction evidence="4 6">
        <text>O-phospho-L-seryl-[protein] + H2O = L-seryl-[protein] + phosphate</text>
        <dbReference type="Rhea" id="RHEA:20629"/>
        <dbReference type="Rhea" id="RHEA-COMP:9863"/>
        <dbReference type="Rhea" id="RHEA-COMP:11604"/>
        <dbReference type="ChEBI" id="CHEBI:15377"/>
        <dbReference type="ChEBI" id="CHEBI:29999"/>
        <dbReference type="ChEBI" id="CHEBI:43474"/>
        <dbReference type="ChEBI" id="CHEBI:83421"/>
        <dbReference type="EC" id="3.1.3.16"/>
    </reaction>
</comment>
<dbReference type="Pfam" id="PF03031">
    <property type="entry name" value="NIF"/>
    <property type="match status" value="1"/>
</dbReference>
<dbReference type="Proteomes" id="UP001174997">
    <property type="component" value="Unassembled WGS sequence"/>
</dbReference>
<feature type="compositionally biased region" description="Basic and acidic residues" evidence="7">
    <location>
        <begin position="366"/>
        <end position="376"/>
    </location>
</feature>
<dbReference type="CDD" id="cd17729">
    <property type="entry name" value="BRCT_CTDP1"/>
    <property type="match status" value="1"/>
</dbReference>
<dbReference type="NCBIfam" id="TIGR02250">
    <property type="entry name" value="FCP1_euk"/>
    <property type="match status" value="1"/>
</dbReference>
<evidence type="ECO:0000256" key="2">
    <source>
        <dbReference type="ARBA" id="ARBA00022801"/>
    </source>
</evidence>
<comment type="function">
    <text evidence="6">This promotes the activity of RNA polymerase II.</text>
</comment>
<dbReference type="InterPro" id="IPR009346">
    <property type="entry name" value="GRIM-19"/>
</dbReference>
<evidence type="ECO:0000313" key="10">
    <source>
        <dbReference type="EMBL" id="KAK0668418.1"/>
    </source>
</evidence>
<dbReference type="EC" id="3.1.3.16" evidence="6"/>
<evidence type="ECO:0000256" key="6">
    <source>
        <dbReference type="RuleBase" id="RU366066"/>
    </source>
</evidence>
<dbReference type="Gene3D" id="3.40.50.1000">
    <property type="entry name" value="HAD superfamily/HAD-like"/>
    <property type="match status" value="1"/>
</dbReference>
<dbReference type="PANTHER" id="PTHR23081">
    <property type="entry name" value="RNA POLYMERASE II CTD PHOSPHATASE"/>
    <property type="match status" value="1"/>
</dbReference>
<dbReference type="Gene3D" id="1.10.287.10">
    <property type="entry name" value="S15/NS1, RNA-binding"/>
    <property type="match status" value="1"/>
</dbReference>
<dbReference type="InterPro" id="IPR039189">
    <property type="entry name" value="Fcp1"/>
</dbReference>
<keyword evidence="2 6" id="KW-0378">Hydrolase</keyword>
<dbReference type="EMBL" id="JAULSY010000057">
    <property type="protein sequence ID" value="KAK0668418.1"/>
    <property type="molecule type" value="Genomic_DNA"/>
</dbReference>
<feature type="domain" description="FCP1 homology" evidence="9">
    <location>
        <begin position="160"/>
        <end position="338"/>
    </location>
</feature>
<sequence>MGKTKTIRLGNRLRYPITIVRLLKSPGDTVKKQDALMEYSFKWYKEVGDTIRGETWEEEQTTYADWSSPSDGTLNAWSIKEGQVIKQDGPCVLIDEDCSHEIQFQGLCAICGKDMTEANWAAETRDTERAPISMVHDQTNLTVSSTHAQKSERELQTRLLESRKLSLVVDLDQTVIQACIDPTVGEWMKDPTNPNYDSVKNVKTFQLDDGPHALVRKCWYYIKMRPGLEGFLKRISTMYELHVYTMGTRAYAQNVARVIDPEKKLFGNRVISRDENGNMYSKSLQRLFPVSTNMVVIIDDRSDVWPHNRPNLVKVTPYEFFKGIGDINASFLPKRQDLLTSAPSTNGVKKTEKPAEKSAKATAAGKDTDEVTKEQLEEQQSALEKQINERPLQLLQEKQDKEDEEAEKATGQSDDSASSRSSSPPPQRHKVLLDDDRELEFLEQHLTQLHKAYYASYDQKKTKRAIGEDVPDVGNLLNNLKAKVLRGHHIALSGVLPQNTDIYRSEIGQQITSFGARLRSTVSKEVTHLVVNTAQPGTAKLNAARRYPHIKIVGLEWLAQCFTEWTSVDETPYLYFKEDANNVGAARQGEDSSDDSDEDMEGVDTGNNAPKTPQPKRNKLQLQLPPRGDDDDDADDVEDGLLPDEVEEGQMSPIDGLKTFNWGSAEDELAEFLASGSDDDDDDDEDMDEEDEEDDEDFAPPEDSSSSSSSEESSASRKRSRSRSGSPATRKRKLEDDGDGEEDGQEDEDEENSPAKRIRRMKSARGSSLRHQYEAAPDLPTPAVTGDEDGVEDKAEEDGNNFTDLDEEALAADLEAEFAADLEAEFDMPPVGGYGAVQYKRNLPAHGLFRPRNLVLASAGLMVYGWYQLVVGVREMNEMAREKMWARIHLIPMLQAECDRDLVRRHLADQAREKELLGENFKVYNSDRYVRPTFAAVPQHVTK</sequence>
<dbReference type="InterPro" id="IPR004274">
    <property type="entry name" value="FCP1_dom"/>
</dbReference>
<feature type="compositionally biased region" description="Acidic residues" evidence="7">
    <location>
        <begin position="629"/>
        <end position="648"/>
    </location>
</feature>
<evidence type="ECO:0000259" key="8">
    <source>
        <dbReference type="PROSITE" id="PS50172"/>
    </source>
</evidence>
<feature type="compositionally biased region" description="Polar residues" evidence="7">
    <location>
        <begin position="339"/>
        <end position="348"/>
    </location>
</feature>
<keyword evidence="11" id="KW-1185">Reference proteome</keyword>
<dbReference type="Gene3D" id="3.40.50.10190">
    <property type="entry name" value="BRCT domain"/>
    <property type="match status" value="1"/>
</dbReference>
<dbReference type="PROSITE" id="PS50172">
    <property type="entry name" value="BRCT"/>
    <property type="match status" value="1"/>
</dbReference>
<dbReference type="InterPro" id="IPR036420">
    <property type="entry name" value="BRCT_dom_sf"/>
</dbReference>
<dbReference type="Pfam" id="PF00533">
    <property type="entry name" value="BRCT"/>
    <property type="match status" value="1"/>
</dbReference>
<feature type="domain" description="BRCT" evidence="8">
    <location>
        <begin position="480"/>
        <end position="575"/>
    </location>
</feature>
<dbReference type="SMART" id="SM00292">
    <property type="entry name" value="BRCT"/>
    <property type="match status" value="1"/>
</dbReference>
<feature type="compositionally biased region" description="Acidic residues" evidence="7">
    <location>
        <begin position="677"/>
        <end position="700"/>
    </location>
</feature>
<evidence type="ECO:0000256" key="3">
    <source>
        <dbReference type="ARBA" id="ARBA00023242"/>
    </source>
</evidence>
<dbReference type="InterPro" id="IPR001357">
    <property type="entry name" value="BRCT_dom"/>
</dbReference>
<feature type="region of interest" description="Disordered" evidence="7">
    <location>
        <begin position="584"/>
        <end position="798"/>
    </location>
</feature>
<feature type="compositionally biased region" description="Acidic residues" evidence="7">
    <location>
        <begin position="786"/>
        <end position="798"/>
    </location>
</feature>
<dbReference type="Pfam" id="PF06212">
    <property type="entry name" value="GRIM-19"/>
    <property type="match status" value="1"/>
</dbReference>
<dbReference type="GO" id="GO:0005634">
    <property type="term" value="C:nucleus"/>
    <property type="evidence" value="ECO:0007669"/>
    <property type="project" value="UniProtKB-SubCell"/>
</dbReference>
<dbReference type="SMART" id="SM00577">
    <property type="entry name" value="CPDc"/>
    <property type="match status" value="1"/>
</dbReference>
<dbReference type="InterPro" id="IPR036412">
    <property type="entry name" value="HAD-like_sf"/>
</dbReference>
<name>A0AA40DAZ7_9PEZI</name>
<feature type="region of interest" description="Disordered" evidence="7">
    <location>
        <begin position="339"/>
        <end position="430"/>
    </location>
</feature>
<dbReference type="SUPFAM" id="SSF52113">
    <property type="entry name" value="BRCT domain"/>
    <property type="match status" value="1"/>
</dbReference>
<dbReference type="AlphaFoldDB" id="A0AA40DAZ7"/>
<gene>
    <name evidence="10" type="ORF">QBC41DRAFT_356641</name>
</gene>
<comment type="subcellular location">
    <subcellularLocation>
        <location evidence="1 6">Nucleus</location>
    </subcellularLocation>
</comment>
<organism evidence="10 11">
    <name type="scientific">Cercophora samala</name>
    <dbReference type="NCBI Taxonomy" id="330535"/>
    <lineage>
        <taxon>Eukaryota</taxon>
        <taxon>Fungi</taxon>
        <taxon>Dikarya</taxon>
        <taxon>Ascomycota</taxon>
        <taxon>Pezizomycotina</taxon>
        <taxon>Sordariomycetes</taxon>
        <taxon>Sordariomycetidae</taxon>
        <taxon>Sordariales</taxon>
        <taxon>Lasiosphaeriaceae</taxon>
        <taxon>Cercophora</taxon>
    </lineage>
</organism>
<dbReference type="InterPro" id="IPR023214">
    <property type="entry name" value="HAD_sf"/>
</dbReference>
<evidence type="ECO:0000256" key="7">
    <source>
        <dbReference type="SAM" id="MobiDB-lite"/>
    </source>
</evidence>
<evidence type="ECO:0000259" key="9">
    <source>
        <dbReference type="PROSITE" id="PS50969"/>
    </source>
</evidence>
<feature type="compositionally biased region" description="Acidic residues" evidence="7">
    <location>
        <begin position="736"/>
        <end position="752"/>
    </location>
</feature>
<evidence type="ECO:0000313" key="11">
    <source>
        <dbReference type="Proteomes" id="UP001174997"/>
    </source>
</evidence>
<comment type="catalytic activity">
    <reaction evidence="5 6">
        <text>O-phospho-L-threonyl-[protein] + H2O = L-threonyl-[protein] + phosphate</text>
        <dbReference type="Rhea" id="RHEA:47004"/>
        <dbReference type="Rhea" id="RHEA-COMP:11060"/>
        <dbReference type="Rhea" id="RHEA-COMP:11605"/>
        <dbReference type="ChEBI" id="CHEBI:15377"/>
        <dbReference type="ChEBI" id="CHEBI:30013"/>
        <dbReference type="ChEBI" id="CHEBI:43474"/>
        <dbReference type="ChEBI" id="CHEBI:61977"/>
        <dbReference type="EC" id="3.1.3.16"/>
    </reaction>
</comment>
<feature type="compositionally biased region" description="Basic and acidic residues" evidence="7">
    <location>
        <begin position="349"/>
        <end position="359"/>
    </location>
</feature>
<protein>
    <recommendedName>
        <fullName evidence="6">RNA polymerase II subunit A C-terminal domain phosphatase</fullName>
        <ecNumber evidence="6">3.1.3.16</ecNumber>
    </recommendedName>
</protein>
<dbReference type="GO" id="GO:0008420">
    <property type="term" value="F:RNA polymerase II CTD heptapeptide repeat phosphatase activity"/>
    <property type="evidence" value="ECO:0007669"/>
    <property type="project" value="UniProtKB-UniRule"/>
</dbReference>
<dbReference type="CDD" id="cd07521">
    <property type="entry name" value="HAD_FCP1-like"/>
    <property type="match status" value="1"/>
</dbReference>
<evidence type="ECO:0000256" key="5">
    <source>
        <dbReference type="ARBA" id="ARBA00048336"/>
    </source>
</evidence>
<feature type="compositionally biased region" description="Low complexity" evidence="7">
    <location>
        <begin position="412"/>
        <end position="422"/>
    </location>
</feature>
<dbReference type="Gene3D" id="2.40.50.100">
    <property type="match status" value="1"/>
</dbReference>
<reference evidence="10" key="1">
    <citation type="submission" date="2023-06" db="EMBL/GenBank/DDBJ databases">
        <title>Genome-scale phylogeny and comparative genomics of the fungal order Sordariales.</title>
        <authorList>
            <consortium name="Lawrence Berkeley National Laboratory"/>
            <person name="Hensen N."/>
            <person name="Bonometti L."/>
            <person name="Westerberg I."/>
            <person name="Brannstrom I.O."/>
            <person name="Guillou S."/>
            <person name="Cros-Aarteil S."/>
            <person name="Calhoun S."/>
            <person name="Haridas S."/>
            <person name="Kuo A."/>
            <person name="Mondo S."/>
            <person name="Pangilinan J."/>
            <person name="Riley R."/>
            <person name="Labutti K."/>
            <person name="Andreopoulos B."/>
            <person name="Lipzen A."/>
            <person name="Chen C."/>
            <person name="Yanf M."/>
            <person name="Daum C."/>
            <person name="Ng V."/>
            <person name="Clum A."/>
            <person name="Steindorff A."/>
            <person name="Ohm R."/>
            <person name="Martin F."/>
            <person name="Silar P."/>
            <person name="Natvig D."/>
            <person name="Lalanne C."/>
            <person name="Gautier V."/>
            <person name="Ament-Velasquez S.L."/>
            <person name="Kruys A."/>
            <person name="Hutchinson M.I."/>
            <person name="Powell A.J."/>
            <person name="Barry K."/>
            <person name="Miller A.N."/>
            <person name="Grigoriev I.V."/>
            <person name="Debuchy R."/>
            <person name="Gladieux P."/>
            <person name="Thoren M.H."/>
            <person name="Johannesson H."/>
        </authorList>
    </citation>
    <scope>NUCLEOTIDE SEQUENCE</scope>
    <source>
        <strain evidence="10">CBS 307.81</strain>
    </source>
</reference>
<evidence type="ECO:0000256" key="1">
    <source>
        <dbReference type="ARBA" id="ARBA00004123"/>
    </source>
</evidence>
<keyword evidence="3 6" id="KW-0539">Nucleus</keyword>